<dbReference type="Pfam" id="PF12894">
    <property type="entry name" value="ANAPC4_WD40"/>
    <property type="match status" value="1"/>
</dbReference>
<gene>
    <name evidence="8" type="ORF">D917_01977</name>
</gene>
<dbReference type="AlphaFoldDB" id="A0A1Y3EN05"/>
<dbReference type="GO" id="GO:0016070">
    <property type="term" value="P:RNA metabolic process"/>
    <property type="evidence" value="ECO:0007669"/>
    <property type="project" value="UniProtKB-ARBA"/>
</dbReference>
<dbReference type="EMBL" id="LVZM01010232">
    <property type="protein sequence ID" value="OUC45236.1"/>
    <property type="molecule type" value="Genomic_DNA"/>
</dbReference>
<dbReference type="InterPro" id="IPR037867">
    <property type="entry name" value="Swd2/WDR82"/>
</dbReference>
<evidence type="ECO:0000256" key="4">
    <source>
        <dbReference type="ARBA" id="ARBA00022737"/>
    </source>
</evidence>
<protein>
    <submittedName>
        <fullName evidence="8">Putative WD domain, G-beta repeat protein</fullName>
    </submittedName>
</protein>
<organism evidence="8 9">
    <name type="scientific">Trichinella nativa</name>
    <dbReference type="NCBI Taxonomy" id="6335"/>
    <lineage>
        <taxon>Eukaryota</taxon>
        <taxon>Metazoa</taxon>
        <taxon>Ecdysozoa</taxon>
        <taxon>Nematoda</taxon>
        <taxon>Enoplea</taxon>
        <taxon>Dorylaimia</taxon>
        <taxon>Trichinellida</taxon>
        <taxon>Trichinellidae</taxon>
        <taxon>Trichinella</taxon>
    </lineage>
</organism>
<evidence type="ECO:0000256" key="1">
    <source>
        <dbReference type="ARBA" id="ARBA00004123"/>
    </source>
</evidence>
<reference evidence="8 9" key="1">
    <citation type="submission" date="2015-04" db="EMBL/GenBank/DDBJ databases">
        <title>Draft genome of the roundworm Trichinella nativa.</title>
        <authorList>
            <person name="Mitreva M."/>
        </authorList>
    </citation>
    <scope>NUCLEOTIDE SEQUENCE [LARGE SCALE GENOMIC DNA]</scope>
    <source>
        <strain evidence="8 9">ISS45</strain>
    </source>
</reference>
<evidence type="ECO:0000256" key="2">
    <source>
        <dbReference type="ARBA" id="ARBA00005616"/>
    </source>
</evidence>
<dbReference type="InterPro" id="IPR015943">
    <property type="entry name" value="WD40/YVTN_repeat-like_dom_sf"/>
</dbReference>
<evidence type="ECO:0000256" key="3">
    <source>
        <dbReference type="ARBA" id="ARBA00022574"/>
    </source>
</evidence>
<feature type="domain" description="Anaphase-promoting complex subunit 4-like WD40" evidence="7">
    <location>
        <begin position="20"/>
        <end position="69"/>
    </location>
</feature>
<dbReference type="GO" id="GO:0048188">
    <property type="term" value="C:Set1C/COMPASS complex"/>
    <property type="evidence" value="ECO:0007669"/>
    <property type="project" value="TreeGrafter"/>
</dbReference>
<dbReference type="InterPro" id="IPR001680">
    <property type="entry name" value="WD40_rpt"/>
</dbReference>
<dbReference type="PANTHER" id="PTHR19861">
    <property type="entry name" value="WD40 REPEAT PROTEIN SWD2"/>
    <property type="match status" value="1"/>
</dbReference>
<comment type="subcellular location">
    <subcellularLocation>
        <location evidence="1">Nucleus</location>
    </subcellularLocation>
</comment>
<dbReference type="SMART" id="SM00320">
    <property type="entry name" value="WD40"/>
    <property type="match status" value="1"/>
</dbReference>
<dbReference type="PANTHER" id="PTHR19861:SF0">
    <property type="entry name" value="WD REPEAT-CONTAINING PROTEIN 82"/>
    <property type="match status" value="1"/>
</dbReference>
<evidence type="ECO:0000259" key="7">
    <source>
        <dbReference type="Pfam" id="PF12894"/>
    </source>
</evidence>
<keyword evidence="3 6" id="KW-0853">WD repeat</keyword>
<dbReference type="Proteomes" id="UP000243006">
    <property type="component" value="Unassembled WGS sequence"/>
</dbReference>
<keyword evidence="5" id="KW-0539">Nucleus</keyword>
<dbReference type="InterPro" id="IPR036322">
    <property type="entry name" value="WD40_repeat_dom_sf"/>
</dbReference>
<feature type="repeat" description="WD" evidence="6">
    <location>
        <begin position="21"/>
        <end position="62"/>
    </location>
</feature>
<evidence type="ECO:0000313" key="8">
    <source>
        <dbReference type="EMBL" id="OUC45236.1"/>
    </source>
</evidence>
<comment type="caution">
    <text evidence="8">The sequence shown here is derived from an EMBL/GenBank/DDBJ whole genome shotgun (WGS) entry which is preliminary data.</text>
</comment>
<comment type="similarity">
    <text evidence="2">Belongs to the WD repeat SWD2 family.</text>
</comment>
<dbReference type="PROSITE" id="PS50082">
    <property type="entry name" value="WD_REPEATS_2"/>
    <property type="match status" value="1"/>
</dbReference>
<dbReference type="SUPFAM" id="SSF50978">
    <property type="entry name" value="WD40 repeat-like"/>
    <property type="match status" value="1"/>
</dbReference>
<evidence type="ECO:0000313" key="9">
    <source>
        <dbReference type="Proteomes" id="UP000243006"/>
    </source>
</evidence>
<dbReference type="Gene3D" id="2.130.10.10">
    <property type="entry name" value="YVTN repeat-like/Quinoprotein amine dehydrogenase"/>
    <property type="match status" value="1"/>
</dbReference>
<evidence type="ECO:0000256" key="6">
    <source>
        <dbReference type="PROSITE-ProRule" id="PRU00221"/>
    </source>
</evidence>
<proteinExistence type="inferred from homology"/>
<name>A0A1Y3EN05_9BILA</name>
<evidence type="ECO:0000256" key="5">
    <source>
        <dbReference type="ARBA" id="ARBA00023242"/>
    </source>
</evidence>
<dbReference type="GO" id="GO:0003682">
    <property type="term" value="F:chromatin binding"/>
    <property type="evidence" value="ECO:0007669"/>
    <property type="project" value="TreeGrafter"/>
</dbReference>
<dbReference type="InterPro" id="IPR024977">
    <property type="entry name" value="Apc4-like_WD40_dom"/>
</dbReference>
<accession>A0A1Y3EN05</accession>
<keyword evidence="4" id="KW-0677">Repeat</keyword>
<sequence>MKQTAIINDETVRRLVVTKRLKEKEESINSLDFSPDGLVLATASDEDSINIYSINNASLKLQVNSKKYGCELIRFLRSSDYVLHGSTKIDCMHF</sequence>